<sequence length="85" mass="9914">MNAKELQKYFKEHLVPSKLYKIGGAHKNRICLAKTENGWSVFFQDKKEKIGVMNFVDEASACSRMKDELRKLMEQMYGITWAPAR</sequence>
<reference evidence="2" key="1">
    <citation type="submission" date="2016-10" db="EMBL/GenBank/DDBJ databases">
        <title>The complete genome sequence of the rumen bacterium Butyrivibrio hungatei MB2003.</title>
        <authorList>
            <person name="Palevich N."/>
            <person name="Kelly W.J."/>
            <person name="Leahy S.C."/>
            <person name="Altermann E."/>
            <person name="Rakonjac J."/>
            <person name="Attwood G.T."/>
        </authorList>
    </citation>
    <scope>NUCLEOTIDE SEQUENCE [LARGE SCALE GENOMIC DNA]</scope>
    <source>
        <strain evidence="2">MB2003</strain>
    </source>
</reference>
<proteinExistence type="predicted"/>
<name>A0A1D9P4B5_9FIRM</name>
<evidence type="ECO:0000313" key="2">
    <source>
        <dbReference type="Proteomes" id="UP000179284"/>
    </source>
</evidence>
<dbReference type="OrthoDB" id="2004152at2"/>
<evidence type="ECO:0000313" key="1">
    <source>
        <dbReference type="EMBL" id="AOZ97410.1"/>
    </source>
</evidence>
<gene>
    <name evidence="1" type="ORF">bhn_I2378</name>
</gene>
<dbReference type="KEGG" id="bhu:bhn_I2378"/>
<dbReference type="RefSeq" id="WP_071177017.1">
    <property type="nucleotide sequence ID" value="NZ_CP017831.1"/>
</dbReference>
<dbReference type="AlphaFoldDB" id="A0A1D9P4B5"/>
<protein>
    <submittedName>
        <fullName evidence="1">Uncharacterized protein</fullName>
    </submittedName>
</protein>
<dbReference type="EMBL" id="CP017831">
    <property type="protein sequence ID" value="AOZ97410.1"/>
    <property type="molecule type" value="Genomic_DNA"/>
</dbReference>
<keyword evidence="2" id="KW-1185">Reference proteome</keyword>
<organism evidence="1 2">
    <name type="scientific">Butyrivibrio hungatei</name>
    <dbReference type="NCBI Taxonomy" id="185008"/>
    <lineage>
        <taxon>Bacteria</taxon>
        <taxon>Bacillati</taxon>
        <taxon>Bacillota</taxon>
        <taxon>Clostridia</taxon>
        <taxon>Lachnospirales</taxon>
        <taxon>Lachnospiraceae</taxon>
        <taxon>Butyrivibrio</taxon>
    </lineage>
</organism>
<dbReference type="Proteomes" id="UP000179284">
    <property type="component" value="Chromosome I"/>
</dbReference>
<accession>A0A1D9P4B5</accession>